<proteinExistence type="predicted"/>
<reference evidence="3 4" key="1">
    <citation type="submission" date="2019-07" db="EMBL/GenBank/DDBJ databases">
        <title>Diversity of Bacteria from Kongsfjorden, Arctic.</title>
        <authorList>
            <person name="Yu Y."/>
        </authorList>
    </citation>
    <scope>NUCLEOTIDE SEQUENCE [LARGE SCALE GENOMIC DNA]</scope>
    <source>
        <strain evidence="3 4">SM1928</strain>
    </source>
</reference>
<dbReference type="PANTHER" id="PTHR30627">
    <property type="entry name" value="PEPTIDOGLYCAN D,D-TRANSPEPTIDASE"/>
    <property type="match status" value="1"/>
</dbReference>
<dbReference type="AlphaFoldDB" id="A0A558H6R0"/>
<name>A0A558H6R0_PAENT</name>
<dbReference type="InterPro" id="IPR050515">
    <property type="entry name" value="Beta-lactam/transpept"/>
</dbReference>
<dbReference type="GO" id="GO:0071972">
    <property type="term" value="F:peptidoglycan L,D-transpeptidase activity"/>
    <property type="evidence" value="ECO:0007669"/>
    <property type="project" value="TreeGrafter"/>
</dbReference>
<dbReference type="GO" id="GO:0071555">
    <property type="term" value="P:cell wall organization"/>
    <property type="evidence" value="ECO:0007669"/>
    <property type="project" value="TreeGrafter"/>
</dbReference>
<dbReference type="GO" id="GO:0008658">
    <property type="term" value="F:penicillin binding"/>
    <property type="evidence" value="ECO:0007669"/>
    <property type="project" value="InterPro"/>
</dbReference>
<feature type="domain" description="Penicillin binding protein A dimerisation" evidence="2">
    <location>
        <begin position="52"/>
        <end position="134"/>
    </location>
</feature>
<dbReference type="Proteomes" id="UP000316500">
    <property type="component" value="Unassembled WGS sequence"/>
</dbReference>
<protein>
    <submittedName>
        <fullName evidence="3">Penicillin-binding protein 2</fullName>
    </submittedName>
</protein>
<organism evidence="3 4">
    <name type="scientific">Paenarthrobacter nitroguajacolicus</name>
    <name type="common">Arthrobacter nitroguajacolicus</name>
    <dbReference type="NCBI Taxonomy" id="211146"/>
    <lineage>
        <taxon>Bacteria</taxon>
        <taxon>Bacillati</taxon>
        <taxon>Actinomycetota</taxon>
        <taxon>Actinomycetes</taxon>
        <taxon>Micrococcales</taxon>
        <taxon>Micrococcaceae</taxon>
        <taxon>Paenarthrobacter</taxon>
    </lineage>
</organism>
<dbReference type="EMBL" id="VNFK01000004">
    <property type="protein sequence ID" value="TVU64805.1"/>
    <property type="molecule type" value="Genomic_DNA"/>
</dbReference>
<dbReference type="InterPro" id="IPR012338">
    <property type="entry name" value="Beta-lactam/transpept-like"/>
</dbReference>
<dbReference type="InterPro" id="IPR001460">
    <property type="entry name" value="PCN-bd_Tpept"/>
</dbReference>
<dbReference type="Gene3D" id="3.40.710.10">
    <property type="entry name" value="DD-peptidase/beta-lactamase superfamily"/>
    <property type="match status" value="1"/>
</dbReference>
<gene>
    <name evidence="3" type="ORF">FQP90_07045</name>
</gene>
<dbReference type="OrthoDB" id="9766847at2"/>
<dbReference type="GO" id="GO:0005886">
    <property type="term" value="C:plasma membrane"/>
    <property type="evidence" value="ECO:0007669"/>
    <property type="project" value="TreeGrafter"/>
</dbReference>
<dbReference type="PANTHER" id="PTHR30627:SF24">
    <property type="entry name" value="PENICILLIN-BINDING PROTEIN 4B"/>
    <property type="match status" value="1"/>
</dbReference>
<evidence type="ECO:0000259" key="1">
    <source>
        <dbReference type="Pfam" id="PF00905"/>
    </source>
</evidence>
<evidence type="ECO:0000313" key="4">
    <source>
        <dbReference type="Proteomes" id="UP000316500"/>
    </source>
</evidence>
<dbReference type="InterPro" id="IPR054120">
    <property type="entry name" value="PBPA_dimer"/>
</dbReference>
<accession>A0A558H6R0</accession>
<dbReference type="SUPFAM" id="SSF56601">
    <property type="entry name" value="beta-lactamase/transpeptidase-like"/>
    <property type="match status" value="1"/>
</dbReference>
<sequence>MNQAIRSSWIAAVAMFALIFGAISYVQVIGADDLNANPWNQRAILASFCNERGSIIVGGKPIAESVPGTESCAFQRQYNQPELYAGVTGYFSKFFGSTGLEQSMGETLAGNSDQLFLDRMSQMFLGNEPKGASVELTLDPAIQQLAFDLIPDGQRGSIVVTNPKTGAILAMASKPSYDPNLIASHDRATADANYTELNQIPGINLNQNVSGPTGNLLSPGSVFKLVDTAAALNSGKYNKDSELPNPSSLPLPGSSASLPNYAGGNCNVRETATFVFALEQSCNTPFASIALDLGQDAIREQAEKFGFGDNFGDQLKLQMAPSIFPKDLDQAQLAQSSVGQRDVKATPLQINLMTAAIANGGVQMKPSLVKAVRAPDLRVISESKPESLRTSTTAPIASQITEWMTSAVDNGIANGAAVPGVKVAGKTGTAELGDSGLNNSWFTGFAPANDPQVAVTIVMEGVDVLSGAKLTSPNAKKIFEAVLNK</sequence>
<evidence type="ECO:0000313" key="3">
    <source>
        <dbReference type="EMBL" id="TVU64805.1"/>
    </source>
</evidence>
<dbReference type="Gene3D" id="3.90.1310.10">
    <property type="entry name" value="Penicillin-binding protein 2a (Domain 2)"/>
    <property type="match status" value="1"/>
</dbReference>
<comment type="caution">
    <text evidence="3">The sequence shown here is derived from an EMBL/GenBank/DDBJ whole genome shotgun (WGS) entry which is preliminary data.</text>
</comment>
<dbReference type="RefSeq" id="WP_144649011.1">
    <property type="nucleotide sequence ID" value="NZ_VNFK01000004.1"/>
</dbReference>
<dbReference type="Pfam" id="PF21922">
    <property type="entry name" value="PBP_dimer_2"/>
    <property type="match status" value="1"/>
</dbReference>
<dbReference type="Pfam" id="PF00905">
    <property type="entry name" value="Transpeptidase"/>
    <property type="match status" value="1"/>
</dbReference>
<evidence type="ECO:0000259" key="2">
    <source>
        <dbReference type="Pfam" id="PF21922"/>
    </source>
</evidence>
<feature type="domain" description="Penicillin-binding protein transpeptidase" evidence="1">
    <location>
        <begin position="156"/>
        <end position="482"/>
    </location>
</feature>